<keyword evidence="4 5" id="KW-0472">Membrane</keyword>
<evidence type="ECO:0008006" key="8">
    <source>
        <dbReference type="Google" id="ProtNLM"/>
    </source>
</evidence>
<feature type="transmembrane region" description="Helical" evidence="5">
    <location>
        <begin position="26"/>
        <end position="55"/>
    </location>
</feature>
<evidence type="ECO:0000313" key="7">
    <source>
        <dbReference type="Proteomes" id="UP000003240"/>
    </source>
</evidence>
<evidence type="ECO:0000256" key="4">
    <source>
        <dbReference type="ARBA" id="ARBA00023136"/>
    </source>
</evidence>
<dbReference type="InterPro" id="IPR006480">
    <property type="entry name" value="Phage_holin_4_1"/>
</dbReference>
<comment type="caution">
    <text evidence="6">The sequence shown here is derived from an EMBL/GenBank/DDBJ whole genome shotgun (WGS) entry which is preliminary data.</text>
</comment>
<name>F7NK46_9FIRM</name>
<dbReference type="GO" id="GO:0016020">
    <property type="term" value="C:membrane"/>
    <property type="evidence" value="ECO:0007669"/>
    <property type="project" value="UniProtKB-SubCell"/>
</dbReference>
<evidence type="ECO:0000256" key="5">
    <source>
        <dbReference type="SAM" id="Phobius"/>
    </source>
</evidence>
<accession>F7NK46</accession>
<sequence>MDCVQKLIRMLKNGLENIMDFWPVKVLASALSSAFVFLFGGSEVIFAVVVVFVLLDTLTKWAAITKKYLLSIGVSAESINAWTIFWGFWSAWRPGFLTSTELRQRWSEKIFTYVVLVVCAGLVTKLPEIILFGTPVNRSISGGIYTVIALTELISITENLEQMGNTRLAQLKQIFATLANRVTGGNFNLPVPGSDKKEK</sequence>
<dbReference type="Proteomes" id="UP000003240">
    <property type="component" value="Unassembled WGS sequence"/>
</dbReference>
<comment type="subcellular location">
    <subcellularLocation>
        <location evidence="1">Membrane</location>
        <topology evidence="1">Multi-pass membrane protein</topology>
    </subcellularLocation>
</comment>
<protein>
    <recommendedName>
        <fullName evidence="8">Holin</fullName>
    </recommendedName>
</protein>
<feature type="transmembrane region" description="Helical" evidence="5">
    <location>
        <begin position="67"/>
        <end position="90"/>
    </location>
</feature>
<gene>
    <name evidence="6" type="ORF">ALO_12296</name>
</gene>
<dbReference type="EMBL" id="AFGF01000107">
    <property type="protein sequence ID" value="EGO63487.1"/>
    <property type="molecule type" value="Genomic_DNA"/>
</dbReference>
<feature type="transmembrane region" description="Helical" evidence="5">
    <location>
        <begin position="110"/>
        <end position="132"/>
    </location>
</feature>
<keyword evidence="2 5" id="KW-0812">Transmembrane</keyword>
<reference evidence="6 7" key="1">
    <citation type="journal article" date="2011" name="EMBO J.">
        <title>Structural diversity of bacterial flagellar motors.</title>
        <authorList>
            <person name="Chen S."/>
            <person name="Beeby M."/>
            <person name="Murphy G.E."/>
            <person name="Leadbetter J.R."/>
            <person name="Hendrixson D.R."/>
            <person name="Briegel A."/>
            <person name="Li Z."/>
            <person name="Shi J."/>
            <person name="Tocheva E.I."/>
            <person name="Muller A."/>
            <person name="Dobro M.J."/>
            <person name="Jensen G.J."/>
        </authorList>
    </citation>
    <scope>NUCLEOTIDE SEQUENCE [LARGE SCALE GENOMIC DNA]</scope>
    <source>
        <strain evidence="6 7">DSM 6540</strain>
    </source>
</reference>
<evidence type="ECO:0000256" key="3">
    <source>
        <dbReference type="ARBA" id="ARBA00022989"/>
    </source>
</evidence>
<keyword evidence="7" id="KW-1185">Reference proteome</keyword>
<dbReference type="AlphaFoldDB" id="F7NK46"/>
<dbReference type="RefSeq" id="WP_004096047.1">
    <property type="nucleotide sequence ID" value="NZ_AFGF01000107.1"/>
</dbReference>
<proteinExistence type="predicted"/>
<dbReference type="Pfam" id="PF05105">
    <property type="entry name" value="Phage_holin_4_1"/>
    <property type="match status" value="1"/>
</dbReference>
<organism evidence="6 7">
    <name type="scientific">Acetonema longum DSM 6540</name>
    <dbReference type="NCBI Taxonomy" id="1009370"/>
    <lineage>
        <taxon>Bacteria</taxon>
        <taxon>Bacillati</taxon>
        <taxon>Bacillota</taxon>
        <taxon>Negativicutes</taxon>
        <taxon>Acetonemataceae</taxon>
        <taxon>Acetonema</taxon>
    </lineage>
</organism>
<evidence type="ECO:0000313" key="6">
    <source>
        <dbReference type="EMBL" id="EGO63487.1"/>
    </source>
</evidence>
<evidence type="ECO:0000256" key="1">
    <source>
        <dbReference type="ARBA" id="ARBA00004141"/>
    </source>
</evidence>
<keyword evidence="3 5" id="KW-1133">Transmembrane helix</keyword>
<dbReference type="STRING" id="1009370.ALO_12296"/>
<evidence type="ECO:0000256" key="2">
    <source>
        <dbReference type="ARBA" id="ARBA00022692"/>
    </source>
</evidence>